<accession>A0A8J2WH11</accession>
<feature type="region of interest" description="Disordered" evidence="2">
    <location>
        <begin position="33"/>
        <end position="74"/>
    </location>
</feature>
<dbReference type="GO" id="GO:0070382">
    <property type="term" value="C:exocytic vesicle"/>
    <property type="evidence" value="ECO:0007669"/>
    <property type="project" value="TreeGrafter"/>
</dbReference>
<dbReference type="GO" id="GO:0000149">
    <property type="term" value="F:SNARE binding"/>
    <property type="evidence" value="ECO:0007669"/>
    <property type="project" value="TreeGrafter"/>
</dbReference>
<dbReference type="GO" id="GO:0005544">
    <property type="term" value="F:calcium-dependent phospholipid binding"/>
    <property type="evidence" value="ECO:0007669"/>
    <property type="project" value="TreeGrafter"/>
</dbReference>
<keyword evidence="5" id="KW-1185">Reference proteome</keyword>
<gene>
    <name evidence="4" type="ORF">DGAL_LOCUS6774</name>
</gene>
<name>A0A8J2WH11_9CRUS</name>
<dbReference type="Gene3D" id="2.60.40.150">
    <property type="entry name" value="C2 domain"/>
    <property type="match status" value="2"/>
</dbReference>
<dbReference type="EMBL" id="CAKKLH010000124">
    <property type="protein sequence ID" value="CAH0104062.1"/>
    <property type="molecule type" value="Genomic_DNA"/>
</dbReference>
<dbReference type="GO" id="GO:0017156">
    <property type="term" value="P:calcium-ion regulated exocytosis"/>
    <property type="evidence" value="ECO:0007669"/>
    <property type="project" value="TreeGrafter"/>
</dbReference>
<dbReference type="GO" id="GO:0005886">
    <property type="term" value="C:plasma membrane"/>
    <property type="evidence" value="ECO:0007669"/>
    <property type="project" value="TreeGrafter"/>
</dbReference>
<dbReference type="Proteomes" id="UP000789390">
    <property type="component" value="Unassembled WGS sequence"/>
</dbReference>
<dbReference type="GO" id="GO:0001786">
    <property type="term" value="F:phosphatidylserine binding"/>
    <property type="evidence" value="ECO:0007669"/>
    <property type="project" value="TreeGrafter"/>
</dbReference>
<feature type="compositionally biased region" description="Polar residues" evidence="2">
    <location>
        <begin position="45"/>
        <end position="74"/>
    </location>
</feature>
<dbReference type="GO" id="GO:0005509">
    <property type="term" value="F:calcium ion binding"/>
    <property type="evidence" value="ECO:0007669"/>
    <property type="project" value="TreeGrafter"/>
</dbReference>
<feature type="domain" description="C2" evidence="3">
    <location>
        <begin position="354"/>
        <end position="479"/>
    </location>
</feature>
<dbReference type="InterPro" id="IPR000008">
    <property type="entry name" value="C2_dom"/>
</dbReference>
<sequence length="482" mass="54017">MSRCLLSPLRLAEQSSSSRRLISKEIEFTVPPGAFSFTPPRARRGNQTLDIPTKNGPSLSPSDAHTGNPNIGNNVRQRRFSTALLFPGRVDGTSSPLLSPSILLHCSAPSSPIPNYSPSPSHSPCLSPLPSLFNFFRERSPSPVPRSRTPTSPMRKIASPPYYLEPQFAPLVLEYSEYYTRLTNYSLFTGVTSNIGSLNPDLYKSPLIPEEDTSNYPEGHLGRFWFSINYDSEQEKLLINLIRIHNLPSRDKDSTTACDPLVRVALLPGERRYHQSSIQRKTCNPVFNEVFGFCVSHKELQEQTVKFTVIDNGRLRKRQIIGHLLCSLKNISIEDGKQQIITQDITKDPSAAGSPGEMHLSLCYHPSADRFTVTVLQARNIRAPNTATPDSYVRLTLFNQTRAVKTKRTGIIRRSADPCYNESFHFRLETANVDTTNIVLAIHQPDNKGTKCLRDPGNTFNFGILYLILTDCQEKHGFKSVD</sequence>
<keyword evidence="1" id="KW-0677">Repeat</keyword>
<dbReference type="GO" id="GO:0030276">
    <property type="term" value="F:clathrin binding"/>
    <property type="evidence" value="ECO:0007669"/>
    <property type="project" value="TreeGrafter"/>
</dbReference>
<dbReference type="PROSITE" id="PS50004">
    <property type="entry name" value="C2"/>
    <property type="match status" value="2"/>
</dbReference>
<evidence type="ECO:0000259" key="3">
    <source>
        <dbReference type="PROSITE" id="PS50004"/>
    </source>
</evidence>
<evidence type="ECO:0000313" key="4">
    <source>
        <dbReference type="EMBL" id="CAH0104062.1"/>
    </source>
</evidence>
<evidence type="ECO:0000313" key="5">
    <source>
        <dbReference type="Proteomes" id="UP000789390"/>
    </source>
</evidence>
<dbReference type="Pfam" id="PF00168">
    <property type="entry name" value="C2"/>
    <property type="match status" value="2"/>
</dbReference>
<feature type="domain" description="C2" evidence="3">
    <location>
        <begin position="220"/>
        <end position="341"/>
    </location>
</feature>
<dbReference type="OrthoDB" id="10259057at2759"/>
<comment type="caution">
    <text evidence="4">The sequence shown here is derived from an EMBL/GenBank/DDBJ whole genome shotgun (WGS) entry which is preliminary data.</text>
</comment>
<protein>
    <recommendedName>
        <fullName evidence="3">C2 domain-containing protein</fullName>
    </recommendedName>
</protein>
<reference evidence="4" key="1">
    <citation type="submission" date="2021-11" db="EMBL/GenBank/DDBJ databases">
        <authorList>
            <person name="Schell T."/>
        </authorList>
    </citation>
    <scope>NUCLEOTIDE SEQUENCE</scope>
    <source>
        <strain evidence="4">M5</strain>
    </source>
</reference>
<dbReference type="SUPFAM" id="SSF49562">
    <property type="entry name" value="C2 domain (Calcium/lipid-binding domain, CaLB)"/>
    <property type="match status" value="2"/>
</dbReference>
<dbReference type="PANTHER" id="PTHR10024">
    <property type="entry name" value="SYNAPTOTAGMIN"/>
    <property type="match status" value="1"/>
</dbReference>
<dbReference type="SMART" id="SM00239">
    <property type="entry name" value="C2"/>
    <property type="match status" value="2"/>
</dbReference>
<dbReference type="InterPro" id="IPR001565">
    <property type="entry name" value="Synaptotagmin"/>
</dbReference>
<dbReference type="AlphaFoldDB" id="A0A8J2WH11"/>
<proteinExistence type="predicted"/>
<dbReference type="PANTHER" id="PTHR10024:SF234">
    <property type="entry name" value="SYNAPTOTAGMIN-15-RELATED"/>
    <property type="match status" value="1"/>
</dbReference>
<evidence type="ECO:0000256" key="2">
    <source>
        <dbReference type="SAM" id="MobiDB-lite"/>
    </source>
</evidence>
<evidence type="ECO:0000256" key="1">
    <source>
        <dbReference type="ARBA" id="ARBA00022737"/>
    </source>
</evidence>
<dbReference type="InterPro" id="IPR035892">
    <property type="entry name" value="C2_domain_sf"/>
</dbReference>
<organism evidence="4 5">
    <name type="scientific">Daphnia galeata</name>
    <dbReference type="NCBI Taxonomy" id="27404"/>
    <lineage>
        <taxon>Eukaryota</taxon>
        <taxon>Metazoa</taxon>
        <taxon>Ecdysozoa</taxon>
        <taxon>Arthropoda</taxon>
        <taxon>Crustacea</taxon>
        <taxon>Branchiopoda</taxon>
        <taxon>Diplostraca</taxon>
        <taxon>Cladocera</taxon>
        <taxon>Anomopoda</taxon>
        <taxon>Daphniidae</taxon>
        <taxon>Daphnia</taxon>
    </lineage>
</organism>
<dbReference type="PRINTS" id="PR00399">
    <property type="entry name" value="SYNAPTOTAGMN"/>
</dbReference>
<dbReference type="FunFam" id="2.60.40.150:FF:000237">
    <property type="entry name" value="Synaptotagmin 15"/>
    <property type="match status" value="1"/>
</dbReference>